<name>A0A1Y2D356_9FUNG</name>
<organism evidence="1 2">
    <name type="scientific">Rhizoclosmatium globosum</name>
    <dbReference type="NCBI Taxonomy" id="329046"/>
    <lineage>
        <taxon>Eukaryota</taxon>
        <taxon>Fungi</taxon>
        <taxon>Fungi incertae sedis</taxon>
        <taxon>Chytridiomycota</taxon>
        <taxon>Chytridiomycota incertae sedis</taxon>
        <taxon>Chytridiomycetes</taxon>
        <taxon>Chytridiales</taxon>
        <taxon>Chytriomycetaceae</taxon>
        <taxon>Rhizoclosmatium</taxon>
    </lineage>
</organism>
<reference evidence="1 2" key="1">
    <citation type="submission" date="2016-07" db="EMBL/GenBank/DDBJ databases">
        <title>Pervasive Adenine N6-methylation of Active Genes in Fungi.</title>
        <authorList>
            <consortium name="DOE Joint Genome Institute"/>
            <person name="Mondo S.J."/>
            <person name="Dannebaum R.O."/>
            <person name="Kuo R.C."/>
            <person name="Labutti K."/>
            <person name="Haridas S."/>
            <person name="Kuo A."/>
            <person name="Salamov A."/>
            <person name="Ahrendt S.R."/>
            <person name="Lipzen A."/>
            <person name="Sullivan W."/>
            <person name="Andreopoulos W.B."/>
            <person name="Clum A."/>
            <person name="Lindquist E."/>
            <person name="Daum C."/>
            <person name="Ramamoorthy G.K."/>
            <person name="Gryganskyi A."/>
            <person name="Culley D."/>
            <person name="Magnuson J.K."/>
            <person name="James T.Y."/>
            <person name="O'Malley M.A."/>
            <person name="Stajich J.E."/>
            <person name="Spatafora J.W."/>
            <person name="Visel A."/>
            <person name="Grigoriev I.V."/>
        </authorList>
    </citation>
    <scope>NUCLEOTIDE SEQUENCE [LARGE SCALE GENOMIC DNA]</scope>
    <source>
        <strain evidence="1 2">JEL800</strain>
    </source>
</reference>
<gene>
    <name evidence="1" type="ORF">BCR33DRAFT_711081</name>
</gene>
<dbReference type="EMBL" id="MCGO01000001">
    <property type="protein sequence ID" value="ORY53721.1"/>
    <property type="molecule type" value="Genomic_DNA"/>
</dbReference>
<sequence length="103" mass="12011">MDLSVVFKKTFVNGEGGEFKMIPFILTMAQDRFLLNDELEFMSSWKGQFIVSRKRVQAVRRKVYAYLKSMLEVPAGHSLYDEKYHWSMGSTPDNPVFGHTLER</sequence>
<evidence type="ECO:0000313" key="1">
    <source>
        <dbReference type="EMBL" id="ORY53721.1"/>
    </source>
</evidence>
<keyword evidence="2" id="KW-1185">Reference proteome</keyword>
<dbReference type="STRING" id="329046.A0A1Y2D356"/>
<dbReference type="Proteomes" id="UP000193642">
    <property type="component" value="Unassembled WGS sequence"/>
</dbReference>
<evidence type="ECO:0000313" key="2">
    <source>
        <dbReference type="Proteomes" id="UP000193642"/>
    </source>
</evidence>
<proteinExistence type="predicted"/>
<comment type="caution">
    <text evidence="1">The sequence shown here is derived from an EMBL/GenBank/DDBJ whole genome shotgun (WGS) entry which is preliminary data.</text>
</comment>
<feature type="non-terminal residue" evidence="1">
    <location>
        <position position="103"/>
    </location>
</feature>
<dbReference type="OrthoDB" id="28755at2759"/>
<protein>
    <submittedName>
        <fullName evidence="1">Uncharacterized protein</fullName>
    </submittedName>
</protein>
<accession>A0A1Y2D356</accession>
<dbReference type="AlphaFoldDB" id="A0A1Y2D356"/>